<feature type="domain" description="Allantoicase" evidence="4">
    <location>
        <begin position="40"/>
        <end position="199"/>
    </location>
</feature>
<dbReference type="EMBL" id="PQNK01000017">
    <property type="protein sequence ID" value="RRO85812.1"/>
    <property type="molecule type" value="Genomic_DNA"/>
</dbReference>
<dbReference type="GO" id="GO:0006144">
    <property type="term" value="P:purine nucleobase metabolic process"/>
    <property type="evidence" value="ECO:0007669"/>
    <property type="project" value="UniProtKB-KW"/>
</dbReference>
<dbReference type="InterPro" id="IPR005164">
    <property type="entry name" value="Allantoicase"/>
</dbReference>
<dbReference type="GO" id="GO:0004037">
    <property type="term" value="F:allantoicase activity"/>
    <property type="evidence" value="ECO:0007669"/>
    <property type="project" value="UniProtKB-UniRule"/>
</dbReference>
<dbReference type="PIRSF" id="PIRSF016516">
    <property type="entry name" value="Allantoicase"/>
    <property type="match status" value="1"/>
</dbReference>
<name>A0A426PXB8_9CORY</name>
<feature type="domain" description="Allantoicase" evidence="4">
    <location>
        <begin position="218"/>
        <end position="350"/>
    </location>
</feature>
<comment type="similarity">
    <text evidence="1 2">Belongs to the allantoicase family.</text>
</comment>
<dbReference type="Proteomes" id="UP000276526">
    <property type="component" value="Unassembled WGS sequence"/>
</dbReference>
<dbReference type="EC" id="3.5.3.4" evidence="2"/>
<keyword evidence="2" id="KW-0659">Purine metabolism</keyword>
<dbReference type="AlphaFoldDB" id="A0A426PXB8"/>
<gene>
    <name evidence="2 5" type="primary">alc</name>
    <name evidence="5" type="ORF">CXF48_09505</name>
</gene>
<evidence type="ECO:0000313" key="6">
    <source>
        <dbReference type="Proteomes" id="UP000276526"/>
    </source>
</evidence>
<dbReference type="InterPro" id="IPR008979">
    <property type="entry name" value="Galactose-bd-like_sf"/>
</dbReference>
<dbReference type="PANTHER" id="PTHR12045:SF3">
    <property type="entry name" value="INACTIVE ALLANTOICASE-RELATED"/>
    <property type="match status" value="1"/>
</dbReference>
<keyword evidence="2" id="KW-0378">Hydrolase</keyword>
<proteinExistence type="inferred from homology"/>
<dbReference type="Pfam" id="PF03561">
    <property type="entry name" value="Allantoicase"/>
    <property type="match status" value="2"/>
</dbReference>
<organism evidence="5 6">
    <name type="scientific">Corynebacterium bovis</name>
    <dbReference type="NCBI Taxonomy" id="36808"/>
    <lineage>
        <taxon>Bacteria</taxon>
        <taxon>Bacillati</taxon>
        <taxon>Actinomycetota</taxon>
        <taxon>Actinomycetes</taxon>
        <taxon>Mycobacteriales</taxon>
        <taxon>Corynebacteriaceae</taxon>
        <taxon>Corynebacterium</taxon>
    </lineage>
</organism>
<sequence length="362" mass="39592">MTDIDRINHNRGPVGEASSQADASPDFLRFPDLASRALAGSVVWATDESFAERENLIMPHEPRFDPAEFGNKGKVYDGWETRRRRHDEIGGYDSAIVRLGVPGHVHGVVVDTAWFTGNYPPEVAVWGLTCDDLLSGDELGAVDDAEWFPLVERTAVLGDTRHAFAVHDDSPARDRRVTHVRLDIIPDGGVARLRVHGEPSPDPRFLTGTVDLAATENGGRVVDCSNMFYSSPDQIIGPGRAANMGGGWENARRRTGGNDHVTVRLAGESVVEWVEVDTSYFVFNAPGDIRLTGITPDGAEVPVVAETRVLPDTRHRFLVDDAAAGVPLRDIRLDVIPDGGVARLRVWGQLTDAGLDGIRRRW</sequence>
<dbReference type="SUPFAM" id="SSF49785">
    <property type="entry name" value="Galactose-binding domain-like"/>
    <property type="match status" value="2"/>
</dbReference>
<evidence type="ECO:0000259" key="4">
    <source>
        <dbReference type="Pfam" id="PF03561"/>
    </source>
</evidence>
<feature type="region of interest" description="Disordered" evidence="3">
    <location>
        <begin position="1"/>
        <end position="23"/>
    </location>
</feature>
<dbReference type="PANTHER" id="PTHR12045">
    <property type="entry name" value="ALLANTOICASE"/>
    <property type="match status" value="1"/>
</dbReference>
<dbReference type="UniPathway" id="UPA00395">
    <property type="reaction ID" value="UER00654"/>
</dbReference>
<evidence type="ECO:0000256" key="3">
    <source>
        <dbReference type="SAM" id="MobiDB-lite"/>
    </source>
</evidence>
<reference evidence="5 6" key="1">
    <citation type="submission" date="2018-01" db="EMBL/GenBank/DDBJ databases">
        <title>Twenty Corynebacterium bovis Genomes.</title>
        <authorList>
            <person name="Gulvik C.A."/>
        </authorList>
    </citation>
    <scope>NUCLEOTIDE SEQUENCE [LARGE SCALE GENOMIC DNA]</scope>
    <source>
        <strain evidence="5 6">F6900</strain>
    </source>
</reference>
<evidence type="ECO:0000313" key="5">
    <source>
        <dbReference type="EMBL" id="RRO85812.1"/>
    </source>
</evidence>
<dbReference type="Gene3D" id="2.60.120.260">
    <property type="entry name" value="Galactose-binding domain-like"/>
    <property type="match status" value="2"/>
</dbReference>
<dbReference type="InterPro" id="IPR015908">
    <property type="entry name" value="Allantoicase_dom"/>
</dbReference>
<dbReference type="NCBIfam" id="TIGR02961">
    <property type="entry name" value="allantoicase"/>
    <property type="match status" value="1"/>
</dbReference>
<accession>A0A426PXB8</accession>
<dbReference type="HAMAP" id="MF_00813">
    <property type="entry name" value="Allantoicase"/>
    <property type="match status" value="1"/>
</dbReference>
<comment type="catalytic activity">
    <reaction evidence="2">
        <text>allantoate + H2O = (S)-ureidoglycolate + urea</text>
        <dbReference type="Rhea" id="RHEA:11016"/>
        <dbReference type="ChEBI" id="CHEBI:15377"/>
        <dbReference type="ChEBI" id="CHEBI:16199"/>
        <dbReference type="ChEBI" id="CHEBI:17536"/>
        <dbReference type="ChEBI" id="CHEBI:57296"/>
        <dbReference type="EC" id="3.5.3.4"/>
    </reaction>
</comment>
<protein>
    <recommendedName>
        <fullName evidence="2">Probable allantoicase</fullName>
        <ecNumber evidence="2">3.5.3.4</ecNumber>
    </recommendedName>
    <alternativeName>
        <fullName evidence="2">Allantoate amidinohydrolase</fullName>
    </alternativeName>
</protein>
<dbReference type="RefSeq" id="WP_125172923.1">
    <property type="nucleotide sequence ID" value="NZ_JAPJOD010000008.1"/>
</dbReference>
<comment type="pathway">
    <text evidence="2">Nitrogen metabolism; (S)-allantoin degradation; (S)-ureidoglycolate from allantoate (aminidohydrolase route): step 1/1.</text>
</comment>
<evidence type="ECO:0000256" key="2">
    <source>
        <dbReference type="HAMAP-Rule" id="MF_00813"/>
    </source>
</evidence>
<comment type="caution">
    <text evidence="5">The sequence shown here is derived from an EMBL/GenBank/DDBJ whole genome shotgun (WGS) entry which is preliminary data.</text>
</comment>
<evidence type="ECO:0000256" key="1">
    <source>
        <dbReference type="ARBA" id="ARBA00009242"/>
    </source>
</evidence>
<dbReference type="GO" id="GO:0000256">
    <property type="term" value="P:allantoin catabolic process"/>
    <property type="evidence" value="ECO:0007669"/>
    <property type="project" value="UniProtKB-UniRule"/>
</dbReference>